<dbReference type="GO" id="GO:0005524">
    <property type="term" value="F:ATP binding"/>
    <property type="evidence" value="ECO:0007669"/>
    <property type="project" value="UniProtKB-KW"/>
</dbReference>
<evidence type="ECO:0000256" key="7">
    <source>
        <dbReference type="ARBA" id="ARBA00022967"/>
    </source>
</evidence>
<evidence type="ECO:0000256" key="1">
    <source>
        <dbReference type="ARBA" id="ARBA00004202"/>
    </source>
</evidence>
<dbReference type="EMBL" id="DTBZ01000033">
    <property type="protein sequence ID" value="HGQ17585.1"/>
    <property type="molecule type" value="Genomic_DNA"/>
</dbReference>
<evidence type="ECO:0000256" key="6">
    <source>
        <dbReference type="ARBA" id="ARBA00022840"/>
    </source>
</evidence>
<dbReference type="PROSITE" id="PS50893">
    <property type="entry name" value="ABC_TRANSPORTER_2"/>
    <property type="match status" value="1"/>
</dbReference>
<organism evidence="10">
    <name type="scientific">Ignisphaera aggregans</name>
    <dbReference type="NCBI Taxonomy" id="334771"/>
    <lineage>
        <taxon>Archaea</taxon>
        <taxon>Thermoproteota</taxon>
        <taxon>Thermoprotei</taxon>
        <taxon>Desulfurococcales</taxon>
        <taxon>Desulfurococcaceae</taxon>
        <taxon>Ignisphaera</taxon>
    </lineage>
</organism>
<keyword evidence="8" id="KW-0472">Membrane</keyword>
<dbReference type="InterPro" id="IPR017871">
    <property type="entry name" value="ABC_transporter-like_CS"/>
</dbReference>
<dbReference type="FunFam" id="3.40.50.300:FF:000016">
    <property type="entry name" value="Oligopeptide ABC transporter ATP-binding component"/>
    <property type="match status" value="1"/>
</dbReference>
<comment type="subcellular location">
    <subcellularLocation>
        <location evidence="1">Cell membrane</location>
        <topology evidence="1">Peripheral membrane protein</topology>
    </subcellularLocation>
</comment>
<proteinExistence type="predicted"/>
<keyword evidence="4" id="KW-0997">Cell inner membrane</keyword>
<dbReference type="GO" id="GO:0015833">
    <property type="term" value="P:peptide transport"/>
    <property type="evidence" value="ECO:0007669"/>
    <property type="project" value="InterPro"/>
</dbReference>
<dbReference type="InterPro" id="IPR003439">
    <property type="entry name" value="ABC_transporter-like_ATP-bd"/>
</dbReference>
<evidence type="ECO:0000259" key="9">
    <source>
        <dbReference type="PROSITE" id="PS50893"/>
    </source>
</evidence>
<dbReference type="Pfam" id="PF00005">
    <property type="entry name" value="ABC_tran"/>
    <property type="match status" value="1"/>
</dbReference>
<dbReference type="Gene3D" id="3.40.50.300">
    <property type="entry name" value="P-loop containing nucleotide triphosphate hydrolases"/>
    <property type="match status" value="1"/>
</dbReference>
<dbReference type="SMART" id="SM00382">
    <property type="entry name" value="AAA"/>
    <property type="match status" value="1"/>
</dbReference>
<dbReference type="Pfam" id="PF08352">
    <property type="entry name" value="oligo_HPY"/>
    <property type="match status" value="1"/>
</dbReference>
<evidence type="ECO:0000256" key="5">
    <source>
        <dbReference type="ARBA" id="ARBA00022741"/>
    </source>
</evidence>
<dbReference type="GO" id="GO:0016887">
    <property type="term" value="F:ATP hydrolysis activity"/>
    <property type="evidence" value="ECO:0007669"/>
    <property type="project" value="InterPro"/>
</dbReference>
<dbReference type="NCBIfam" id="TIGR01727">
    <property type="entry name" value="oligo_HPY"/>
    <property type="match status" value="1"/>
</dbReference>
<dbReference type="EMBL" id="DTAI01000257">
    <property type="protein sequence ID" value="HGN37630.1"/>
    <property type="molecule type" value="Genomic_DNA"/>
</dbReference>
<dbReference type="PROSITE" id="PS00211">
    <property type="entry name" value="ABC_TRANSPORTER_1"/>
    <property type="match status" value="1"/>
</dbReference>
<dbReference type="SUPFAM" id="SSF52540">
    <property type="entry name" value="P-loop containing nucleoside triphosphate hydrolases"/>
    <property type="match status" value="1"/>
</dbReference>
<name>A0A7J3IA18_9CREN</name>
<dbReference type="PANTHER" id="PTHR43297">
    <property type="entry name" value="OLIGOPEPTIDE TRANSPORT ATP-BINDING PROTEIN APPD"/>
    <property type="match status" value="1"/>
</dbReference>
<evidence type="ECO:0000313" key="10">
    <source>
        <dbReference type="EMBL" id="HGN37630.1"/>
    </source>
</evidence>
<feature type="domain" description="ABC transporter" evidence="9">
    <location>
        <begin position="7"/>
        <end position="259"/>
    </location>
</feature>
<keyword evidence="5" id="KW-0547">Nucleotide-binding</keyword>
<dbReference type="PANTHER" id="PTHR43297:SF14">
    <property type="entry name" value="ATPASE AAA-TYPE CORE DOMAIN-CONTAINING PROTEIN"/>
    <property type="match status" value="1"/>
</dbReference>
<keyword evidence="6 10" id="KW-0067">ATP-binding</keyword>
<sequence>MAEETILSVSDLHIDYYTPEGVIRAVRGASLKLCKGESLCIVGESGSGKSTVGLAIVRALPPNAVVAKGEIVYCGIDILRLSEEEMSKRIRGKEISIVFQDPVAIFNPLFTVGDVLSDVISTHLGIRDRKKVYEHGIRMLKLVELPDPERIMNSYPHELSGGMLQRAAIAVALSANPKLLIADEPTTMLDVTIQAQILDLLKRLRKEFSLSMIFITHNLGVAAEVCDRVVVMYAGTLFEEGSTEDILANPIHPYTRKLIECIPRASRKVLRLKSIPGSLPDLRTHLPGCPFAPRCDYAMDICRSSPPPVYEAGYRHRVLCHLYKK</sequence>
<keyword evidence="7" id="KW-1278">Translocase</keyword>
<protein>
    <submittedName>
        <fullName evidence="10">ABC transporter ATP-binding protein</fullName>
    </submittedName>
</protein>
<reference evidence="10" key="1">
    <citation type="journal article" date="2020" name="mSystems">
        <title>Genome- and Community-Level Interaction Insights into Carbon Utilization and Element Cycling Functions of Hydrothermarchaeota in Hydrothermal Sediment.</title>
        <authorList>
            <person name="Zhou Z."/>
            <person name="Liu Y."/>
            <person name="Xu W."/>
            <person name="Pan J."/>
            <person name="Luo Z.H."/>
            <person name="Li M."/>
        </authorList>
    </citation>
    <scope>NUCLEOTIDE SEQUENCE [LARGE SCALE GENOMIC DNA]</scope>
    <source>
        <strain evidence="10">SpSt-618</strain>
        <strain evidence="11">SpSt-657</strain>
    </source>
</reference>
<comment type="caution">
    <text evidence="10">The sequence shown here is derived from an EMBL/GenBank/DDBJ whole genome shotgun (WGS) entry which is preliminary data.</text>
</comment>
<dbReference type="GO" id="GO:0005886">
    <property type="term" value="C:plasma membrane"/>
    <property type="evidence" value="ECO:0007669"/>
    <property type="project" value="UniProtKB-SubCell"/>
</dbReference>
<dbReference type="InterPro" id="IPR050388">
    <property type="entry name" value="ABC_Ni/Peptide_Import"/>
</dbReference>
<dbReference type="AlphaFoldDB" id="A0A7J3IA18"/>
<keyword evidence="3" id="KW-1003">Cell membrane</keyword>
<evidence type="ECO:0000256" key="4">
    <source>
        <dbReference type="ARBA" id="ARBA00022519"/>
    </source>
</evidence>
<evidence type="ECO:0000313" key="11">
    <source>
        <dbReference type="EMBL" id="HGQ17585.1"/>
    </source>
</evidence>
<keyword evidence="2" id="KW-0813">Transport</keyword>
<dbReference type="CDD" id="cd03257">
    <property type="entry name" value="ABC_NikE_OppD_transporters"/>
    <property type="match status" value="1"/>
</dbReference>
<accession>A0A7J3IA18</accession>
<dbReference type="InterPro" id="IPR013563">
    <property type="entry name" value="Oligopep_ABC_C"/>
</dbReference>
<evidence type="ECO:0000256" key="2">
    <source>
        <dbReference type="ARBA" id="ARBA00022448"/>
    </source>
</evidence>
<evidence type="ECO:0000256" key="3">
    <source>
        <dbReference type="ARBA" id="ARBA00022475"/>
    </source>
</evidence>
<evidence type="ECO:0000256" key="8">
    <source>
        <dbReference type="ARBA" id="ARBA00023136"/>
    </source>
</evidence>
<dbReference type="InterPro" id="IPR027417">
    <property type="entry name" value="P-loop_NTPase"/>
</dbReference>
<dbReference type="InterPro" id="IPR003593">
    <property type="entry name" value="AAA+_ATPase"/>
</dbReference>
<gene>
    <name evidence="10" type="ORF">ENT87_08830</name>
    <name evidence="11" type="ORF">ENU30_01190</name>
</gene>